<keyword evidence="4" id="KW-1185">Reference proteome</keyword>
<feature type="transmembrane region" description="Helical" evidence="1">
    <location>
        <begin position="147"/>
        <end position="166"/>
    </location>
</feature>
<dbReference type="STRING" id="292563.Cyast_2425"/>
<keyword evidence="1" id="KW-0812">Transmembrane</keyword>
<dbReference type="Proteomes" id="UP000010483">
    <property type="component" value="Chromosome"/>
</dbReference>
<dbReference type="PANTHER" id="PTHR35528">
    <property type="entry name" value="BLL1675 PROTEIN"/>
    <property type="match status" value="1"/>
</dbReference>
<dbReference type="HOGENOM" id="CLU_1452212_0_0_3"/>
<dbReference type="AlphaFoldDB" id="K9YN58"/>
<dbReference type="BioCyc" id="CSTA292563:G1353-2428-MONOMER"/>
<reference evidence="4" key="1">
    <citation type="journal article" date="2013" name="Proc. Natl. Acad. Sci. U.S.A.">
        <title>Improving the coverage of the cyanobacterial phylum using diversity-driven genome sequencing.</title>
        <authorList>
            <person name="Shih P.M."/>
            <person name="Wu D."/>
            <person name="Latifi A."/>
            <person name="Axen S.D."/>
            <person name="Fewer D.P."/>
            <person name="Talla E."/>
            <person name="Calteau A."/>
            <person name="Cai F."/>
            <person name="Tandeau de Marsac N."/>
            <person name="Rippka R."/>
            <person name="Herdman M."/>
            <person name="Sivonen K."/>
            <person name="Coursin T."/>
            <person name="Laurent T."/>
            <person name="Goodwin L."/>
            <person name="Nolan M."/>
            <person name="Davenport K.W."/>
            <person name="Han C.S."/>
            <person name="Rubin E.M."/>
            <person name="Eisen J.A."/>
            <person name="Woyke T."/>
            <person name="Gugger M."/>
            <person name="Kerfeld C.A."/>
        </authorList>
    </citation>
    <scope>NUCLEOTIDE SEQUENCE [LARGE SCALE GENOMIC DNA]</scope>
    <source>
        <strain evidence="4">ATCC 29140 / PCC 7202</strain>
    </source>
</reference>
<evidence type="ECO:0000256" key="1">
    <source>
        <dbReference type="SAM" id="Phobius"/>
    </source>
</evidence>
<dbReference type="Pfam" id="PF13610">
    <property type="entry name" value="DDE_Tnp_IS240"/>
    <property type="match status" value="1"/>
</dbReference>
<name>K9YN58_CYASC</name>
<evidence type="ECO:0000259" key="2">
    <source>
        <dbReference type="Pfam" id="PF13610"/>
    </source>
</evidence>
<evidence type="ECO:0000313" key="4">
    <source>
        <dbReference type="Proteomes" id="UP000010483"/>
    </source>
</evidence>
<gene>
    <name evidence="3" type="ordered locus">Cyast_2425</name>
</gene>
<dbReference type="InterPro" id="IPR052183">
    <property type="entry name" value="IS_Transposase"/>
</dbReference>
<feature type="domain" description="DDE" evidence="2">
    <location>
        <begin position="74"/>
        <end position="128"/>
    </location>
</feature>
<dbReference type="KEGG" id="csn:Cyast_2425"/>
<proteinExistence type="predicted"/>
<keyword evidence="1" id="KW-1133">Transmembrane helix</keyword>
<protein>
    <recommendedName>
        <fullName evidence="2">DDE domain-containing protein</fullName>
    </recommendedName>
</protein>
<dbReference type="eggNOG" id="COG3316">
    <property type="taxonomic scope" value="Bacteria"/>
</dbReference>
<sequence length="186" mass="22327">MRRISYYQWEQIREEIILLSIQWYIFYSLTYEELREVMAQRGFAIDNNTINHLIQEYSIMAKKRWEKTQKRRKKGWRLVEIPFKIKNRRKYLYRAVDAQGNTLDFMILANQQKEKARLFFQKSISLDPENIDKTFLQQKSPTAPKTTFSSALISILLLILVGYIILDNIPMEDNIPPENMENLENQ</sequence>
<dbReference type="PANTHER" id="PTHR35528:SF3">
    <property type="entry name" value="BLL1675 PROTEIN"/>
    <property type="match status" value="1"/>
</dbReference>
<keyword evidence="1" id="KW-0472">Membrane</keyword>
<evidence type="ECO:0000313" key="3">
    <source>
        <dbReference type="EMBL" id="AFZ48371.1"/>
    </source>
</evidence>
<dbReference type="EMBL" id="CP003940">
    <property type="protein sequence ID" value="AFZ48371.1"/>
    <property type="molecule type" value="Genomic_DNA"/>
</dbReference>
<accession>K9YN58</accession>
<organism evidence="3 4">
    <name type="scientific">Cyanobacterium stanieri (strain ATCC 29140 / PCC 7202)</name>
    <dbReference type="NCBI Taxonomy" id="292563"/>
    <lineage>
        <taxon>Bacteria</taxon>
        <taxon>Bacillati</taxon>
        <taxon>Cyanobacteriota</taxon>
        <taxon>Cyanophyceae</taxon>
        <taxon>Oscillatoriophycideae</taxon>
        <taxon>Chroococcales</taxon>
        <taxon>Geminocystaceae</taxon>
        <taxon>Cyanobacterium</taxon>
    </lineage>
</organism>
<dbReference type="InterPro" id="IPR032874">
    <property type="entry name" value="DDE_dom"/>
</dbReference>